<reference evidence="2" key="1">
    <citation type="journal article" date="2020" name="Nature">
        <title>Giant virus diversity and host interactions through global metagenomics.</title>
        <authorList>
            <person name="Schulz F."/>
            <person name="Roux S."/>
            <person name="Paez-Espino D."/>
            <person name="Jungbluth S."/>
            <person name="Walsh D.A."/>
            <person name="Denef V.J."/>
            <person name="McMahon K.D."/>
            <person name="Konstantinidis K.T."/>
            <person name="Eloe-Fadrosh E.A."/>
            <person name="Kyrpides N.C."/>
            <person name="Woyke T."/>
        </authorList>
    </citation>
    <scope>NUCLEOTIDE SEQUENCE</scope>
    <source>
        <strain evidence="2">GVMAG-M-3300023184-120</strain>
    </source>
</reference>
<evidence type="ECO:0000313" key="2">
    <source>
        <dbReference type="EMBL" id="QHT80461.1"/>
    </source>
</evidence>
<name>A0A6C0HIJ2_9ZZZZ</name>
<evidence type="ECO:0000256" key="1">
    <source>
        <dbReference type="SAM" id="MobiDB-lite"/>
    </source>
</evidence>
<sequence length="151" mass="17356">MNNQKMPTRSTTQPDAIFYELPNKKPRKRSTTPPPTPLSIPSAPLKPMRLIHPDTIEPIVKSLFTWGKVVTPPVFVPRKLDDEFVLDPLSSEEWMKNKLKKDDGLFVYMCGKPNPNSGRKCTCATHDTIGLYSGCIKHYMWEENLNKYMDF</sequence>
<dbReference type="AlphaFoldDB" id="A0A6C0HIJ2"/>
<feature type="region of interest" description="Disordered" evidence="1">
    <location>
        <begin position="1"/>
        <end position="44"/>
    </location>
</feature>
<dbReference type="EMBL" id="MN739969">
    <property type="protein sequence ID" value="QHT80461.1"/>
    <property type="molecule type" value="Genomic_DNA"/>
</dbReference>
<protein>
    <submittedName>
        <fullName evidence="2">Uncharacterized protein</fullName>
    </submittedName>
</protein>
<feature type="compositionally biased region" description="Polar residues" evidence="1">
    <location>
        <begin position="1"/>
        <end position="14"/>
    </location>
</feature>
<organism evidence="2">
    <name type="scientific">viral metagenome</name>
    <dbReference type="NCBI Taxonomy" id="1070528"/>
    <lineage>
        <taxon>unclassified sequences</taxon>
        <taxon>metagenomes</taxon>
        <taxon>organismal metagenomes</taxon>
    </lineage>
</organism>
<accession>A0A6C0HIJ2</accession>
<proteinExistence type="predicted"/>